<dbReference type="EMBL" id="PKUQ01000014">
    <property type="protein sequence ID" value="PLW77856.1"/>
    <property type="molecule type" value="Genomic_DNA"/>
</dbReference>
<dbReference type="GO" id="GO:0000976">
    <property type="term" value="F:transcription cis-regulatory region binding"/>
    <property type="evidence" value="ECO:0007669"/>
    <property type="project" value="TreeGrafter"/>
</dbReference>
<dbReference type="Pfam" id="PF00356">
    <property type="entry name" value="LacI"/>
    <property type="match status" value="1"/>
</dbReference>
<dbReference type="Pfam" id="PF13377">
    <property type="entry name" value="Peripla_BP_3"/>
    <property type="match status" value="1"/>
</dbReference>
<dbReference type="CDD" id="cd01392">
    <property type="entry name" value="HTH_LacI"/>
    <property type="match status" value="1"/>
</dbReference>
<dbReference type="SUPFAM" id="SSF47413">
    <property type="entry name" value="lambda repressor-like DNA-binding domains"/>
    <property type="match status" value="1"/>
</dbReference>
<dbReference type="CDD" id="cd01575">
    <property type="entry name" value="PBP1_GntR"/>
    <property type="match status" value="1"/>
</dbReference>
<reference evidence="5 6" key="1">
    <citation type="submission" date="2018-01" db="EMBL/GenBank/DDBJ databases">
        <title>The draft genome sequence of Cohaesibacter sp. H1304.</title>
        <authorList>
            <person name="Wang N.-N."/>
            <person name="Du Z.-J."/>
        </authorList>
    </citation>
    <scope>NUCLEOTIDE SEQUENCE [LARGE SCALE GENOMIC DNA]</scope>
    <source>
        <strain evidence="5 6">H1304</strain>
    </source>
</reference>
<evidence type="ECO:0000313" key="6">
    <source>
        <dbReference type="Proteomes" id="UP000234881"/>
    </source>
</evidence>
<dbReference type="Gene3D" id="1.10.260.40">
    <property type="entry name" value="lambda repressor-like DNA-binding domains"/>
    <property type="match status" value="1"/>
</dbReference>
<dbReference type="AlphaFoldDB" id="A0A2N5XTJ9"/>
<name>A0A2N5XTJ9_9HYPH</name>
<evidence type="ECO:0000256" key="1">
    <source>
        <dbReference type="ARBA" id="ARBA00023015"/>
    </source>
</evidence>
<dbReference type="PANTHER" id="PTHR30146">
    <property type="entry name" value="LACI-RELATED TRANSCRIPTIONAL REPRESSOR"/>
    <property type="match status" value="1"/>
</dbReference>
<keyword evidence="6" id="KW-1185">Reference proteome</keyword>
<accession>A0A2N5XTJ9</accession>
<dbReference type="OrthoDB" id="8433438at2"/>
<dbReference type="PANTHER" id="PTHR30146:SF33">
    <property type="entry name" value="TRANSCRIPTIONAL REGULATOR"/>
    <property type="match status" value="1"/>
</dbReference>
<dbReference type="PROSITE" id="PS50932">
    <property type="entry name" value="HTH_LACI_2"/>
    <property type="match status" value="1"/>
</dbReference>
<keyword evidence="1" id="KW-0805">Transcription regulation</keyword>
<organism evidence="5 6">
    <name type="scientific">Cohaesibacter celericrescens</name>
    <dbReference type="NCBI Taxonomy" id="2067669"/>
    <lineage>
        <taxon>Bacteria</taxon>
        <taxon>Pseudomonadati</taxon>
        <taxon>Pseudomonadota</taxon>
        <taxon>Alphaproteobacteria</taxon>
        <taxon>Hyphomicrobiales</taxon>
        <taxon>Cohaesibacteraceae</taxon>
    </lineage>
</organism>
<proteinExistence type="predicted"/>
<dbReference type="InterPro" id="IPR010982">
    <property type="entry name" value="Lambda_DNA-bd_dom_sf"/>
</dbReference>
<protein>
    <submittedName>
        <fullName evidence="5">LacI family transcriptional regulator</fullName>
    </submittedName>
</protein>
<feature type="domain" description="HTH lacI-type" evidence="4">
    <location>
        <begin position="1"/>
        <end position="53"/>
    </location>
</feature>
<sequence>MESVAKLAGVAPTTVSRALNHPDKVAQKTRDRITQVIQQTGYVPNLLAGGLASNKSRLIAVIVPSLVNIVYAETIQHFAKPMKEAGYQVLQGEVGYDLEEEEKLIAAVLSRRPDAIFLTGIHHSNNCRRQLLAANIPIVETWDVTPTPLDIVVGFSQEAVGKQTADFFYEKGYRKFAIVSAEDHRATLRNASFKKTLAAKGIENVAVSIVPGISNLELGRHAAAKLFDEGLHDSLIFCSSDTLAHGVLTEAQVRGISVPEDISIVGFGDQNFAAFTYPALTTVRIDRATMGRLSANALLCRLNNVDVTEKVIDLGFEIVVRDTA</sequence>
<comment type="caution">
    <text evidence="5">The sequence shown here is derived from an EMBL/GenBank/DDBJ whole genome shotgun (WGS) entry which is preliminary data.</text>
</comment>
<dbReference type="Proteomes" id="UP000234881">
    <property type="component" value="Unassembled WGS sequence"/>
</dbReference>
<dbReference type="Gene3D" id="3.40.50.2300">
    <property type="match status" value="2"/>
</dbReference>
<keyword evidence="3" id="KW-0804">Transcription</keyword>
<dbReference type="GO" id="GO:0003700">
    <property type="term" value="F:DNA-binding transcription factor activity"/>
    <property type="evidence" value="ECO:0007669"/>
    <property type="project" value="TreeGrafter"/>
</dbReference>
<evidence type="ECO:0000256" key="3">
    <source>
        <dbReference type="ARBA" id="ARBA00023163"/>
    </source>
</evidence>
<dbReference type="SMART" id="SM00354">
    <property type="entry name" value="HTH_LACI"/>
    <property type="match status" value="1"/>
</dbReference>
<dbReference type="InterPro" id="IPR000843">
    <property type="entry name" value="HTH_LacI"/>
</dbReference>
<dbReference type="InterPro" id="IPR046335">
    <property type="entry name" value="LacI/GalR-like_sensor"/>
</dbReference>
<evidence type="ECO:0000259" key="4">
    <source>
        <dbReference type="PROSITE" id="PS50932"/>
    </source>
</evidence>
<dbReference type="SUPFAM" id="SSF53822">
    <property type="entry name" value="Periplasmic binding protein-like I"/>
    <property type="match status" value="1"/>
</dbReference>
<evidence type="ECO:0000313" key="5">
    <source>
        <dbReference type="EMBL" id="PLW77856.1"/>
    </source>
</evidence>
<evidence type="ECO:0000256" key="2">
    <source>
        <dbReference type="ARBA" id="ARBA00023125"/>
    </source>
</evidence>
<keyword evidence="2" id="KW-0238">DNA-binding</keyword>
<gene>
    <name evidence="5" type="ORF">C0081_07375</name>
</gene>
<dbReference type="InterPro" id="IPR028082">
    <property type="entry name" value="Peripla_BP_I"/>
</dbReference>